<name>A0A6G8FK05_9MICO</name>
<keyword evidence="1" id="KW-0472">Membrane</keyword>
<evidence type="ECO:0000313" key="2">
    <source>
        <dbReference type="EMBL" id="QIM16800.1"/>
    </source>
</evidence>
<keyword evidence="1" id="KW-1133">Transmembrane helix</keyword>
<dbReference type="RefSeq" id="WP_166324230.1">
    <property type="nucleotide sequence ID" value="NZ_CP049934.1"/>
</dbReference>
<dbReference type="KEGG" id="lins:G7067_10950"/>
<protein>
    <recommendedName>
        <fullName evidence="4">Ribosomally synthesized peptide with SipW-like signal peptide</fullName>
    </recommendedName>
</protein>
<keyword evidence="3" id="KW-1185">Reference proteome</keyword>
<dbReference type="EMBL" id="CP049934">
    <property type="protein sequence ID" value="QIM16800.1"/>
    <property type="molecule type" value="Genomic_DNA"/>
</dbReference>
<feature type="transmembrane region" description="Helical" evidence="1">
    <location>
        <begin position="20"/>
        <end position="45"/>
    </location>
</feature>
<dbReference type="Proteomes" id="UP000501387">
    <property type="component" value="Chromosome"/>
</dbReference>
<sequence length="191" mass="19543">MRTGRAIGGPRTAGLRAGSLCVALISTAFATVLGLSSVGGTYAWLNASAPAPGATVQAGSFGLEINGAVSTSLGSWVPSPETPAVRAFNVSNTGDAPALLEAQVSRNTEEHLFDYALATLTPVAGAEACEAGLGVPSPLPEFTTPASWFSLPVGETRWFCLEIGLRADTPYSVNGDSVQFKLTVRGDQDAG</sequence>
<proteinExistence type="predicted"/>
<organism evidence="2 3">
    <name type="scientific">Leucobacter insecticola</name>
    <dbReference type="NCBI Taxonomy" id="2714934"/>
    <lineage>
        <taxon>Bacteria</taxon>
        <taxon>Bacillati</taxon>
        <taxon>Actinomycetota</taxon>
        <taxon>Actinomycetes</taxon>
        <taxon>Micrococcales</taxon>
        <taxon>Microbacteriaceae</taxon>
        <taxon>Leucobacter</taxon>
    </lineage>
</organism>
<accession>A0A6G8FK05</accession>
<keyword evidence="1" id="KW-0812">Transmembrane</keyword>
<evidence type="ECO:0008006" key="4">
    <source>
        <dbReference type="Google" id="ProtNLM"/>
    </source>
</evidence>
<evidence type="ECO:0000313" key="3">
    <source>
        <dbReference type="Proteomes" id="UP000501387"/>
    </source>
</evidence>
<dbReference type="AlphaFoldDB" id="A0A6G8FK05"/>
<gene>
    <name evidence="2" type="ORF">G7067_10950</name>
</gene>
<evidence type="ECO:0000256" key="1">
    <source>
        <dbReference type="SAM" id="Phobius"/>
    </source>
</evidence>
<reference evidence="2 3" key="1">
    <citation type="submission" date="2020-03" db="EMBL/GenBank/DDBJ databases">
        <title>Leucobacter sp. nov., isolated from beetles.</title>
        <authorList>
            <person name="Hyun D.-W."/>
            <person name="Bae J.-W."/>
        </authorList>
    </citation>
    <scope>NUCLEOTIDE SEQUENCE [LARGE SCALE GENOMIC DNA]</scope>
    <source>
        <strain evidence="2 3">HDW9B</strain>
    </source>
</reference>